<dbReference type="Gene3D" id="3.40.50.300">
    <property type="entry name" value="P-loop containing nucleotide triphosphate hydrolases"/>
    <property type="match status" value="1"/>
</dbReference>
<evidence type="ECO:0000313" key="13">
    <source>
        <dbReference type="Proteomes" id="UP000094067"/>
    </source>
</evidence>
<organism evidence="12 13">
    <name type="scientific">Eisenbergiella tayi</name>
    <dbReference type="NCBI Taxonomy" id="1432052"/>
    <lineage>
        <taxon>Bacteria</taxon>
        <taxon>Bacillati</taxon>
        <taxon>Bacillota</taxon>
        <taxon>Clostridia</taxon>
        <taxon>Lachnospirales</taxon>
        <taxon>Lachnospiraceae</taxon>
        <taxon>Eisenbergiella</taxon>
    </lineage>
</organism>
<comment type="subunit">
    <text evidence="8 10">Monomer.</text>
</comment>
<feature type="binding site" evidence="8">
    <location>
        <position position="130"/>
    </location>
    <ligand>
        <name>Zn(2+)</name>
        <dbReference type="ChEBI" id="CHEBI:29105"/>
        <note>structural</note>
    </ligand>
</feature>
<dbReference type="HAMAP" id="MF_00235">
    <property type="entry name" value="Adenylate_kinase_Adk"/>
    <property type="match status" value="1"/>
</dbReference>
<evidence type="ECO:0000256" key="1">
    <source>
        <dbReference type="ARBA" id="ARBA00022679"/>
    </source>
</evidence>
<dbReference type="GO" id="GO:0004017">
    <property type="term" value="F:AMP kinase activity"/>
    <property type="evidence" value="ECO:0007669"/>
    <property type="project" value="UniProtKB-UniRule"/>
</dbReference>
<accession>A0A1E3AJL8</accession>
<dbReference type="GO" id="GO:0005524">
    <property type="term" value="F:ATP binding"/>
    <property type="evidence" value="ECO:0007669"/>
    <property type="project" value="UniProtKB-UniRule"/>
</dbReference>
<feature type="binding site" evidence="8">
    <location>
        <begin position="10"/>
        <end position="15"/>
    </location>
    <ligand>
        <name>ATP</name>
        <dbReference type="ChEBI" id="CHEBI:30616"/>
    </ligand>
</feature>
<feature type="binding site" evidence="8">
    <location>
        <begin position="57"/>
        <end position="59"/>
    </location>
    <ligand>
        <name>AMP</name>
        <dbReference type="ChEBI" id="CHEBI:456215"/>
    </ligand>
</feature>
<protein>
    <recommendedName>
        <fullName evidence="8 10">Adenylate kinase</fullName>
        <shortName evidence="8">AK</shortName>
        <ecNumber evidence="8 10">2.7.4.3</ecNumber>
    </recommendedName>
    <alternativeName>
        <fullName evidence="8">ATP-AMP transphosphorylase</fullName>
    </alternativeName>
    <alternativeName>
        <fullName evidence="8">ATP:AMP phosphotransferase</fullName>
    </alternativeName>
    <alternativeName>
        <fullName evidence="8">Adenylate monophosphate kinase</fullName>
    </alternativeName>
</protein>
<evidence type="ECO:0000256" key="6">
    <source>
        <dbReference type="ARBA" id="ARBA00022833"/>
    </source>
</evidence>
<evidence type="ECO:0000256" key="7">
    <source>
        <dbReference type="ARBA" id="ARBA00022840"/>
    </source>
</evidence>
<feature type="binding site" evidence="8">
    <location>
        <position position="31"/>
    </location>
    <ligand>
        <name>AMP</name>
        <dbReference type="ChEBI" id="CHEBI:456215"/>
    </ligand>
</feature>
<feature type="binding site" evidence="8">
    <location>
        <begin position="85"/>
        <end position="88"/>
    </location>
    <ligand>
        <name>AMP</name>
        <dbReference type="ChEBI" id="CHEBI:456215"/>
    </ligand>
</feature>
<dbReference type="InterPro" id="IPR027417">
    <property type="entry name" value="P-loop_NTPase"/>
</dbReference>
<dbReference type="PATRIC" id="fig|1432052.4.peg.574"/>
<keyword evidence="8" id="KW-0963">Cytoplasm</keyword>
<feature type="binding site" evidence="8">
    <location>
        <position position="199"/>
    </location>
    <ligand>
        <name>ATP</name>
        <dbReference type="ChEBI" id="CHEBI:30616"/>
    </ligand>
</feature>
<evidence type="ECO:0000259" key="11">
    <source>
        <dbReference type="Pfam" id="PF05191"/>
    </source>
</evidence>
<dbReference type="InterPro" id="IPR007862">
    <property type="entry name" value="Adenylate_kinase_lid-dom"/>
</dbReference>
<gene>
    <name evidence="8 12" type="primary">adk</name>
    <name evidence="12" type="ORF">BEI61_00512</name>
</gene>
<evidence type="ECO:0000256" key="3">
    <source>
        <dbReference type="ARBA" id="ARBA00022727"/>
    </source>
</evidence>
<dbReference type="SUPFAM" id="SSF52540">
    <property type="entry name" value="P-loop containing nucleoside triphosphate hydrolases"/>
    <property type="match status" value="1"/>
</dbReference>
<feature type="binding site" evidence="8">
    <location>
        <begin position="136"/>
        <end position="137"/>
    </location>
    <ligand>
        <name>ATP</name>
        <dbReference type="ChEBI" id="CHEBI:30616"/>
    </ligand>
</feature>
<feature type="binding site" evidence="8">
    <location>
        <position position="133"/>
    </location>
    <ligand>
        <name>Zn(2+)</name>
        <dbReference type="ChEBI" id="CHEBI:29105"/>
        <note>structural</note>
    </ligand>
</feature>
<feature type="binding site" evidence="8">
    <location>
        <position position="127"/>
    </location>
    <ligand>
        <name>ATP</name>
        <dbReference type="ChEBI" id="CHEBI:30616"/>
    </ligand>
</feature>
<proteinExistence type="inferred from homology"/>
<evidence type="ECO:0000313" key="12">
    <source>
        <dbReference type="EMBL" id="ODM08883.1"/>
    </source>
</evidence>
<comment type="similarity">
    <text evidence="8 9">Belongs to the adenylate kinase family.</text>
</comment>
<dbReference type="GO" id="GO:0044209">
    <property type="term" value="P:AMP salvage"/>
    <property type="evidence" value="ECO:0007669"/>
    <property type="project" value="UniProtKB-UniRule"/>
</dbReference>
<dbReference type="Proteomes" id="UP000094067">
    <property type="component" value="Unassembled WGS sequence"/>
</dbReference>
<evidence type="ECO:0000256" key="10">
    <source>
        <dbReference type="RuleBase" id="RU003331"/>
    </source>
</evidence>
<dbReference type="InterPro" id="IPR033690">
    <property type="entry name" value="Adenylat_kinase_CS"/>
</dbReference>
<dbReference type="InterPro" id="IPR006259">
    <property type="entry name" value="Adenyl_kin_sub"/>
</dbReference>
<feature type="region of interest" description="NMP" evidence="8">
    <location>
        <begin position="30"/>
        <end position="59"/>
    </location>
</feature>
<keyword evidence="5 8" id="KW-0418">Kinase</keyword>
<dbReference type="NCBIfam" id="TIGR01351">
    <property type="entry name" value="adk"/>
    <property type="match status" value="1"/>
</dbReference>
<keyword evidence="3 8" id="KW-0545">Nucleotide biosynthesis</keyword>
<feature type="region of interest" description="LID" evidence="8">
    <location>
        <begin position="126"/>
        <end position="163"/>
    </location>
</feature>
<feature type="binding site" evidence="8">
    <location>
        <position position="153"/>
    </location>
    <ligand>
        <name>Zn(2+)</name>
        <dbReference type="ChEBI" id="CHEBI:29105"/>
        <note>structural</note>
    </ligand>
</feature>
<dbReference type="Pfam" id="PF00406">
    <property type="entry name" value="ADK"/>
    <property type="match status" value="1"/>
</dbReference>
<dbReference type="EC" id="2.7.4.3" evidence="8 10"/>
<dbReference type="RefSeq" id="WP_069151124.1">
    <property type="nucleotide sequence ID" value="NZ_MCGH01000001.1"/>
</dbReference>
<dbReference type="CDD" id="cd01428">
    <property type="entry name" value="ADK"/>
    <property type="match status" value="1"/>
</dbReference>
<comment type="function">
    <text evidence="8">Catalyzes the reversible transfer of the terminal phosphate group between ATP and AMP. Plays an important role in cellular energy homeostasis and in adenine nucleotide metabolism.</text>
</comment>
<dbReference type="InterPro" id="IPR000850">
    <property type="entry name" value="Adenylat/UMP-CMP_kin"/>
</dbReference>
<comment type="catalytic activity">
    <reaction evidence="8 10">
        <text>AMP + ATP = 2 ADP</text>
        <dbReference type="Rhea" id="RHEA:12973"/>
        <dbReference type="ChEBI" id="CHEBI:30616"/>
        <dbReference type="ChEBI" id="CHEBI:456215"/>
        <dbReference type="ChEBI" id="CHEBI:456216"/>
        <dbReference type="EC" id="2.7.4.3"/>
    </reaction>
</comment>
<evidence type="ECO:0000256" key="4">
    <source>
        <dbReference type="ARBA" id="ARBA00022741"/>
    </source>
</evidence>
<dbReference type="GO" id="GO:0005737">
    <property type="term" value="C:cytoplasm"/>
    <property type="evidence" value="ECO:0007669"/>
    <property type="project" value="UniProtKB-SubCell"/>
</dbReference>
<feature type="binding site" evidence="8">
    <location>
        <position position="92"/>
    </location>
    <ligand>
        <name>AMP</name>
        <dbReference type="ChEBI" id="CHEBI:456215"/>
    </ligand>
</feature>
<dbReference type="FunFam" id="3.40.50.300:FF:000106">
    <property type="entry name" value="Adenylate kinase mitochondrial"/>
    <property type="match status" value="1"/>
</dbReference>
<dbReference type="NCBIfam" id="NF011100">
    <property type="entry name" value="PRK14527.1"/>
    <property type="match status" value="1"/>
</dbReference>
<keyword evidence="4 8" id="KW-0547">Nucleotide-binding</keyword>
<dbReference type="GO" id="GO:0008270">
    <property type="term" value="F:zinc ion binding"/>
    <property type="evidence" value="ECO:0007669"/>
    <property type="project" value="UniProtKB-UniRule"/>
</dbReference>
<evidence type="ECO:0000256" key="8">
    <source>
        <dbReference type="HAMAP-Rule" id="MF_00235"/>
    </source>
</evidence>
<feature type="binding site" evidence="8">
    <location>
        <position position="160"/>
    </location>
    <ligand>
        <name>AMP</name>
        <dbReference type="ChEBI" id="CHEBI:456215"/>
    </ligand>
</feature>
<keyword evidence="6 8" id="KW-0862">Zinc</keyword>
<dbReference type="PANTHER" id="PTHR23359">
    <property type="entry name" value="NUCLEOTIDE KINASE"/>
    <property type="match status" value="1"/>
</dbReference>
<feature type="binding site" evidence="8">
    <location>
        <position position="150"/>
    </location>
    <ligand>
        <name>Zn(2+)</name>
        <dbReference type="ChEBI" id="CHEBI:29105"/>
        <note>structural</note>
    </ligand>
</feature>
<dbReference type="PROSITE" id="PS00113">
    <property type="entry name" value="ADENYLATE_KINASE"/>
    <property type="match status" value="1"/>
</dbReference>
<comment type="subcellular location">
    <subcellularLocation>
        <location evidence="8 10">Cytoplasm</location>
    </subcellularLocation>
</comment>
<feature type="binding site" evidence="8">
    <location>
        <position position="36"/>
    </location>
    <ligand>
        <name>AMP</name>
        <dbReference type="ChEBI" id="CHEBI:456215"/>
    </ligand>
</feature>
<dbReference type="NCBIfam" id="NF001380">
    <property type="entry name" value="PRK00279.1-2"/>
    <property type="match status" value="1"/>
</dbReference>
<dbReference type="AlphaFoldDB" id="A0A1E3AJL8"/>
<comment type="pathway">
    <text evidence="8">Purine metabolism; AMP biosynthesis via salvage pathway; AMP from ADP: step 1/1.</text>
</comment>
<evidence type="ECO:0000256" key="9">
    <source>
        <dbReference type="RuleBase" id="RU003330"/>
    </source>
</evidence>
<keyword evidence="1 8" id="KW-0808">Transferase</keyword>
<dbReference type="Pfam" id="PF05191">
    <property type="entry name" value="ADK_lid"/>
    <property type="match status" value="1"/>
</dbReference>
<evidence type="ECO:0000256" key="2">
    <source>
        <dbReference type="ARBA" id="ARBA00022723"/>
    </source>
</evidence>
<dbReference type="EMBL" id="MCGH01000001">
    <property type="protein sequence ID" value="ODM08883.1"/>
    <property type="molecule type" value="Genomic_DNA"/>
</dbReference>
<sequence>MKIIMLGAPGAGKGTQAKMIADKYGVPHISTGDIFRANIKNGTELGKEAKGYMDKGLLVPDELTVRLLLDRVAQDDCSNGYVLDGFPRTIPQAEVLDSELTKLGDSVDYAVDVDVPDENIINRMSGRRACLNCGATYHIVSIPPKKEGICDVCGSDLVCRDDDQPETVTNRLKVYHEQTQPLIEYYKAKGVLRTVDGTLPMTEVFDAIVKILG</sequence>
<comment type="caution">
    <text evidence="12">The sequence shown here is derived from an EMBL/GenBank/DDBJ whole genome shotgun (WGS) entry which is preliminary data.</text>
</comment>
<feature type="binding site" evidence="8">
    <location>
        <position position="171"/>
    </location>
    <ligand>
        <name>AMP</name>
        <dbReference type="ChEBI" id="CHEBI:456215"/>
    </ligand>
</feature>
<dbReference type="NCBIfam" id="NF001381">
    <property type="entry name" value="PRK00279.1-3"/>
    <property type="match status" value="1"/>
</dbReference>
<comment type="domain">
    <text evidence="8">Consists of three domains, a large central CORE domain and two small peripheral domains, NMPbind and LID, which undergo movements during catalysis. The LID domain closes over the site of phosphoryl transfer upon ATP binding. Assembling and dissambling the active center during each catalytic cycle provides an effective means to prevent ATP hydrolysis. Some bacteria have evolved a zinc-coordinating structure that stabilizes the LID domain.</text>
</comment>
<reference evidence="12 13" key="1">
    <citation type="submission" date="2016-07" db="EMBL/GenBank/DDBJ databases">
        <title>Characterization of isolates of Eisenbergiella tayi derived from blood cultures, using whole genome sequencing.</title>
        <authorList>
            <person name="Burdz T."/>
            <person name="Wiebe D."/>
            <person name="Huynh C."/>
            <person name="Bernard K."/>
        </authorList>
    </citation>
    <scope>NUCLEOTIDE SEQUENCE [LARGE SCALE GENOMIC DNA]</scope>
    <source>
        <strain evidence="12 13">NML 110608</strain>
    </source>
</reference>
<dbReference type="UniPathway" id="UPA00588">
    <property type="reaction ID" value="UER00649"/>
</dbReference>
<name>A0A1E3AJL8_9FIRM</name>
<keyword evidence="2 8" id="KW-0479">Metal-binding</keyword>
<evidence type="ECO:0000256" key="5">
    <source>
        <dbReference type="ARBA" id="ARBA00022777"/>
    </source>
</evidence>
<dbReference type="PRINTS" id="PR00094">
    <property type="entry name" value="ADENYLTKNASE"/>
</dbReference>
<feature type="domain" description="Adenylate kinase active site lid" evidence="11">
    <location>
        <begin position="127"/>
        <end position="162"/>
    </location>
</feature>
<keyword evidence="7 8" id="KW-0067">ATP-binding</keyword>